<evidence type="ECO:0000256" key="1">
    <source>
        <dbReference type="ARBA" id="ARBA00000223"/>
    </source>
</evidence>
<dbReference type="UniPathway" id="UPA00916">
    <property type="reaction ID" value="UER00888"/>
</dbReference>
<dbReference type="AlphaFoldDB" id="A0A028ZLV8"/>
<feature type="active site" description="Proton donor" evidence="6">
    <location>
        <position position="20"/>
    </location>
</feature>
<evidence type="ECO:0000313" key="8">
    <source>
        <dbReference type="EMBL" id="PPJ76075.1"/>
    </source>
</evidence>
<dbReference type="PANTHER" id="PTHR37831:SF1">
    <property type="entry name" value="D-RIBOSE PYRANASE"/>
    <property type="match status" value="1"/>
</dbReference>
<comment type="subunit">
    <text evidence="6">Homodecamer.</text>
</comment>
<dbReference type="InterPro" id="IPR007721">
    <property type="entry name" value="RbsD_FucU"/>
</dbReference>
<dbReference type="Gene3D" id="3.40.1650.10">
    <property type="entry name" value="RbsD-like domain"/>
    <property type="match status" value="1"/>
</dbReference>
<dbReference type="InterPro" id="IPR023750">
    <property type="entry name" value="RbsD-like_sf"/>
</dbReference>
<dbReference type="EC" id="5.4.99.62" evidence="2 6"/>
<dbReference type="Pfam" id="PF05025">
    <property type="entry name" value="RbsD_FucU"/>
    <property type="match status" value="1"/>
</dbReference>
<comment type="pathway">
    <text evidence="6">Carbohydrate metabolism; D-ribose degradation; D-ribose 5-phosphate from beta-D-ribopyranose: step 1/2.</text>
</comment>
<dbReference type="Proteomes" id="UP000238153">
    <property type="component" value="Unassembled WGS sequence"/>
</dbReference>
<reference evidence="8 9" key="3">
    <citation type="submission" date="2017-11" db="EMBL/GenBank/DDBJ databases">
        <authorList>
            <person name="Founou R.C."/>
            <person name="Founou L."/>
            <person name="Allam M."/>
            <person name="Ismail A."/>
            <person name="Essack S.Y."/>
        </authorList>
    </citation>
    <scope>NUCLEOTIDE SEQUENCE [LARGE SCALE GENOMIC DNA]</scope>
    <source>
        <strain evidence="8 9">G811N2B1</strain>
    </source>
</reference>
<dbReference type="EMBL" id="KF006347">
    <property type="protein sequence ID" value="AHX99886.1"/>
    <property type="molecule type" value="Genomic_DNA"/>
</dbReference>
<feature type="binding site" evidence="6">
    <location>
        <position position="96"/>
    </location>
    <ligand>
        <name>substrate</name>
    </ligand>
</feature>
<comment type="catalytic activity">
    <reaction evidence="1 6">
        <text>beta-D-ribopyranose = beta-D-ribofuranose</text>
        <dbReference type="Rhea" id="RHEA:25432"/>
        <dbReference type="ChEBI" id="CHEBI:27476"/>
        <dbReference type="ChEBI" id="CHEBI:47002"/>
        <dbReference type="EC" id="5.4.99.62"/>
    </reaction>
</comment>
<keyword evidence="5 6" id="KW-0119">Carbohydrate metabolism</keyword>
<dbReference type="GO" id="GO:0005829">
    <property type="term" value="C:cytosol"/>
    <property type="evidence" value="ECO:0007669"/>
    <property type="project" value="TreeGrafter"/>
</dbReference>
<dbReference type="EMBL" id="PGWX01000235">
    <property type="protein sequence ID" value="PPJ76075.1"/>
    <property type="molecule type" value="Genomic_DNA"/>
</dbReference>
<evidence type="ECO:0000256" key="5">
    <source>
        <dbReference type="ARBA" id="ARBA00023277"/>
    </source>
</evidence>
<dbReference type="GO" id="GO:0019303">
    <property type="term" value="P:D-ribose catabolic process"/>
    <property type="evidence" value="ECO:0007669"/>
    <property type="project" value="UniProtKB-UniRule"/>
</dbReference>
<comment type="subcellular location">
    <subcellularLocation>
        <location evidence="6">Cytoplasm</location>
    </subcellularLocation>
</comment>
<comment type="function">
    <text evidence="6">Catalyzes the interconversion of beta-pyran and beta-furan forms of D-ribose.</text>
</comment>
<organism evidence="7">
    <name type="scientific">Staphylococcus haemolyticus</name>
    <dbReference type="NCBI Taxonomy" id="1283"/>
    <lineage>
        <taxon>Bacteria</taxon>
        <taxon>Bacillati</taxon>
        <taxon>Bacillota</taxon>
        <taxon>Bacilli</taxon>
        <taxon>Bacillales</taxon>
        <taxon>Staphylococcaceae</taxon>
        <taxon>Staphylococcus</taxon>
    </lineage>
</organism>
<dbReference type="GO" id="GO:0048029">
    <property type="term" value="F:monosaccharide binding"/>
    <property type="evidence" value="ECO:0007669"/>
    <property type="project" value="InterPro"/>
</dbReference>
<reference evidence="7" key="2">
    <citation type="journal article" date="2014" name="PLoS ONE">
        <title>Characterization of the staphylococcal cassette chromosome composite island of Staphylococcus haemolyticus SH32, a methicillin-resistant clinical isolate from China.</title>
        <authorList>
            <person name="Yu D."/>
            <person name="Pi B."/>
            <person name="Chen Y."/>
            <person name="Wang Y."/>
            <person name="Ruan Z."/>
            <person name="Otto M."/>
            <person name="Yu Y."/>
        </authorList>
    </citation>
    <scope>NUCLEOTIDE SEQUENCE</scope>
    <source>
        <strain evidence="7">SH32</strain>
    </source>
</reference>
<sequence length="129" mass="14355">MYKTGILNSDISKVLSDLGHTDQIVIADCGLPVPKDVKKIDLALTLGQPSFLEVYEVLKQHMEIEHVTIAEEMEVDNAPIFEQVTKDFSEIEQVNHETFKALTKNAKAIIRTGEATPYANIILQSGVIF</sequence>
<dbReference type="SUPFAM" id="SSF102546">
    <property type="entry name" value="RbsD-like"/>
    <property type="match status" value="1"/>
</dbReference>
<dbReference type="NCBIfam" id="NF008761">
    <property type="entry name" value="PRK11797.1"/>
    <property type="match status" value="1"/>
</dbReference>
<dbReference type="KEGG" id="shh:ShL2_00102"/>
<keyword evidence="3 6" id="KW-0963">Cytoplasm</keyword>
<reference evidence="7" key="1">
    <citation type="submission" date="2013-03" db="EMBL/GenBank/DDBJ databases">
        <authorList>
            <person name="Borui P."/>
            <person name="Yunsong Y."/>
        </authorList>
    </citation>
    <scope>NUCLEOTIDE SEQUENCE</scope>
    <source>
        <strain evidence="7">SH32</strain>
    </source>
</reference>
<dbReference type="InterPro" id="IPR023064">
    <property type="entry name" value="D-ribose_pyranase"/>
</dbReference>
<evidence type="ECO:0000256" key="6">
    <source>
        <dbReference type="HAMAP-Rule" id="MF_01661"/>
    </source>
</evidence>
<dbReference type="STRING" id="1283.ShL2_00102"/>
<dbReference type="PANTHER" id="PTHR37831">
    <property type="entry name" value="D-RIBOSE PYRANASE"/>
    <property type="match status" value="1"/>
</dbReference>
<dbReference type="SMR" id="A0A028ZLV8"/>
<keyword evidence="4 6" id="KW-0413">Isomerase</keyword>
<proteinExistence type="inferred from homology"/>
<evidence type="ECO:0000256" key="3">
    <source>
        <dbReference type="ARBA" id="ARBA00022490"/>
    </source>
</evidence>
<gene>
    <name evidence="6 7" type="primary">rbsD</name>
    <name evidence="8" type="ORF">CV019_04580</name>
    <name evidence="7" type="ORF">SHP0177</name>
</gene>
<dbReference type="GeneID" id="93779616"/>
<dbReference type="GO" id="GO:0062193">
    <property type="term" value="F:D-ribose pyranase activity"/>
    <property type="evidence" value="ECO:0007669"/>
    <property type="project" value="UniProtKB-EC"/>
</dbReference>
<dbReference type="HAMAP" id="MF_01661">
    <property type="entry name" value="D_rib_pyranase"/>
    <property type="match status" value="1"/>
</dbReference>
<evidence type="ECO:0000256" key="2">
    <source>
        <dbReference type="ARBA" id="ARBA00012862"/>
    </source>
</evidence>
<dbReference type="PATRIC" id="fig|1283.206.peg.678"/>
<evidence type="ECO:0000256" key="4">
    <source>
        <dbReference type="ARBA" id="ARBA00023235"/>
    </source>
</evidence>
<evidence type="ECO:0000313" key="9">
    <source>
        <dbReference type="Proteomes" id="UP000238153"/>
    </source>
</evidence>
<dbReference type="OMA" id="EQTPYAN"/>
<feature type="binding site" evidence="6">
    <location>
        <position position="28"/>
    </location>
    <ligand>
        <name>substrate</name>
    </ligand>
</feature>
<accession>A0A028ZLV8</accession>
<dbReference type="GO" id="GO:0016872">
    <property type="term" value="F:intramolecular lyase activity"/>
    <property type="evidence" value="ECO:0007669"/>
    <property type="project" value="UniProtKB-UniRule"/>
</dbReference>
<dbReference type="RefSeq" id="WP_011274505.1">
    <property type="nucleotide sequence ID" value="NZ_BKAY01000005.1"/>
</dbReference>
<evidence type="ECO:0000313" key="7">
    <source>
        <dbReference type="EMBL" id="AHX99886.1"/>
    </source>
</evidence>
<feature type="binding site" evidence="6">
    <location>
        <begin position="118"/>
        <end position="120"/>
    </location>
    <ligand>
        <name>substrate</name>
    </ligand>
</feature>
<name>A0A028ZLV8_STAHA</name>
<protein>
    <recommendedName>
        <fullName evidence="2 6">D-ribose pyranase</fullName>
        <ecNumber evidence="2 6">5.4.99.62</ecNumber>
    </recommendedName>
</protein>
<comment type="similarity">
    <text evidence="6">Belongs to the RbsD / FucU family. RbsD subfamily.</text>
</comment>